<dbReference type="Gene3D" id="1.20.120.450">
    <property type="entry name" value="dinb family like domain"/>
    <property type="match status" value="1"/>
</dbReference>
<accession>R8BPL9</accession>
<dbReference type="OrthoDB" id="3724345at2759"/>
<dbReference type="EMBL" id="KB933036">
    <property type="protein sequence ID" value="EOO01287.1"/>
    <property type="molecule type" value="Genomic_DNA"/>
</dbReference>
<evidence type="ECO:0000313" key="1">
    <source>
        <dbReference type="EMBL" id="EOO01287.1"/>
    </source>
</evidence>
<proteinExistence type="predicted"/>
<reference evidence="2" key="1">
    <citation type="journal article" date="2013" name="Genome Announc.">
        <title>Draft genome sequence of the ascomycete Phaeoacremonium aleophilum strain UCR-PA7, a causal agent of the esca disease complex in grapevines.</title>
        <authorList>
            <person name="Blanco-Ulate B."/>
            <person name="Rolshausen P."/>
            <person name="Cantu D."/>
        </authorList>
    </citation>
    <scope>NUCLEOTIDE SEQUENCE [LARGE SCALE GENOMIC DNA]</scope>
    <source>
        <strain evidence="2">UCR-PA7</strain>
    </source>
</reference>
<gene>
    <name evidence="1" type="ORF">UCRPA7_3229</name>
</gene>
<keyword evidence="2" id="KW-1185">Reference proteome</keyword>
<dbReference type="SUPFAM" id="SSF109854">
    <property type="entry name" value="DinB/YfiT-like putative metalloenzymes"/>
    <property type="match status" value="1"/>
</dbReference>
<dbReference type="GeneID" id="19323556"/>
<dbReference type="eggNOG" id="ENOG502SRAW">
    <property type="taxonomic scope" value="Eukaryota"/>
</dbReference>
<dbReference type="AlphaFoldDB" id="R8BPL9"/>
<organism evidence="1 2">
    <name type="scientific">Phaeoacremonium minimum (strain UCR-PA7)</name>
    <name type="common">Esca disease fungus</name>
    <name type="synonym">Togninia minima</name>
    <dbReference type="NCBI Taxonomy" id="1286976"/>
    <lineage>
        <taxon>Eukaryota</taxon>
        <taxon>Fungi</taxon>
        <taxon>Dikarya</taxon>
        <taxon>Ascomycota</taxon>
        <taxon>Pezizomycotina</taxon>
        <taxon>Sordariomycetes</taxon>
        <taxon>Sordariomycetidae</taxon>
        <taxon>Togniniales</taxon>
        <taxon>Togniniaceae</taxon>
        <taxon>Phaeoacremonium</taxon>
    </lineage>
</organism>
<dbReference type="InterPro" id="IPR018531">
    <property type="entry name" value="DUF1993"/>
</dbReference>
<dbReference type="Proteomes" id="UP000014074">
    <property type="component" value="Unassembled WGS sequence"/>
</dbReference>
<dbReference type="HOGENOM" id="CLU_090929_1_0_1"/>
<evidence type="ECO:0000313" key="2">
    <source>
        <dbReference type="Proteomes" id="UP000014074"/>
    </source>
</evidence>
<dbReference type="Pfam" id="PF09351">
    <property type="entry name" value="DUF1993"/>
    <property type="match status" value="1"/>
</dbReference>
<protein>
    <submittedName>
        <fullName evidence="1">Putative helix-turn-helix-domain containing protein type protein</fullName>
    </submittedName>
</protein>
<name>R8BPL9_PHAM7</name>
<sequence length="176" mass="19788">MAGLSLYEVTVPTYIRGHLMLKVILTKAEEHAKEKGLDADAEYPGARIIDDMLPLTRQVQIASDMAKKAVVRITGEEIEAWADEEKTMAELHARVRKTLDLLKSVDPAKINGLEANVIKVPIGKGNLTDMSTKDYVFNMNMPQFYFHIQTAYCILRMKGVPLGKANFLTEFLYPTE</sequence>
<dbReference type="InterPro" id="IPR034660">
    <property type="entry name" value="DinB/YfiT-like"/>
</dbReference>
<dbReference type="PANTHER" id="PTHR36922:SF1">
    <property type="entry name" value="DUF1993 DOMAIN-CONTAINING PROTEIN"/>
    <property type="match status" value="1"/>
</dbReference>
<dbReference type="PANTHER" id="PTHR36922">
    <property type="entry name" value="BLL2446 PROTEIN"/>
    <property type="match status" value="1"/>
</dbReference>
<dbReference type="KEGG" id="tmn:UCRPA7_3229"/>
<dbReference type="RefSeq" id="XP_007914012.1">
    <property type="nucleotide sequence ID" value="XM_007915821.1"/>
</dbReference>